<evidence type="ECO:0000313" key="4">
    <source>
        <dbReference type="EMBL" id="AXF54976.1"/>
    </source>
</evidence>
<keyword evidence="2" id="KW-0472">Membrane</keyword>
<dbReference type="EMBL" id="CP031092">
    <property type="protein sequence ID" value="AXF54976.1"/>
    <property type="molecule type" value="Genomic_DNA"/>
</dbReference>
<reference evidence="4 5" key="1">
    <citation type="journal article" date="2018" name="J. Microbiol.">
        <title>Salicibibacter kimchii gen. nov., sp. nov., a moderately halophilic and alkalitolerant bacterium in the family Bacillaceae, isolated from kimchi.</title>
        <authorList>
            <person name="Jang J.Y."/>
            <person name="Oh Y.J."/>
            <person name="Lim S.K."/>
            <person name="Park H.K."/>
            <person name="Lee C."/>
            <person name="Kim J.Y."/>
            <person name="Lee M.A."/>
            <person name="Choi H.J."/>
        </authorList>
    </citation>
    <scope>NUCLEOTIDE SEQUENCE [LARGE SCALE GENOMIC DNA]</scope>
    <source>
        <strain evidence="4 5">NKC1-1</strain>
    </source>
</reference>
<proteinExistence type="inferred from homology"/>
<evidence type="ECO:0000256" key="2">
    <source>
        <dbReference type="SAM" id="Phobius"/>
    </source>
</evidence>
<dbReference type="AlphaFoldDB" id="A0A345BVJ5"/>
<dbReference type="InterPro" id="IPR000620">
    <property type="entry name" value="EamA_dom"/>
</dbReference>
<dbReference type="Proteomes" id="UP000252100">
    <property type="component" value="Chromosome"/>
</dbReference>
<protein>
    <recommendedName>
        <fullName evidence="3">EamA domain-containing protein</fullName>
    </recommendedName>
</protein>
<dbReference type="Pfam" id="PF00892">
    <property type="entry name" value="EamA"/>
    <property type="match status" value="1"/>
</dbReference>
<name>A0A345BVJ5_9BACI</name>
<evidence type="ECO:0000313" key="5">
    <source>
        <dbReference type="Proteomes" id="UP000252100"/>
    </source>
</evidence>
<dbReference type="GO" id="GO:0016020">
    <property type="term" value="C:membrane"/>
    <property type="evidence" value="ECO:0007669"/>
    <property type="project" value="InterPro"/>
</dbReference>
<gene>
    <name evidence="4" type="ORF">DT065_02400</name>
</gene>
<feature type="domain" description="EamA" evidence="3">
    <location>
        <begin position="2"/>
        <end position="58"/>
    </location>
</feature>
<evidence type="ECO:0000259" key="3">
    <source>
        <dbReference type="Pfam" id="PF00892"/>
    </source>
</evidence>
<feature type="transmembrane region" description="Helical" evidence="2">
    <location>
        <begin position="31"/>
        <end position="49"/>
    </location>
</feature>
<keyword evidence="2" id="KW-1133">Transmembrane helix</keyword>
<dbReference type="RefSeq" id="WP_114370533.1">
    <property type="nucleotide sequence ID" value="NZ_CP031092.1"/>
</dbReference>
<organism evidence="4 5">
    <name type="scientific">Salicibibacter kimchii</name>
    <dbReference type="NCBI Taxonomy" id="2099786"/>
    <lineage>
        <taxon>Bacteria</taxon>
        <taxon>Bacillati</taxon>
        <taxon>Bacillota</taxon>
        <taxon>Bacilli</taxon>
        <taxon>Bacillales</taxon>
        <taxon>Bacillaceae</taxon>
        <taxon>Salicibibacter</taxon>
    </lineage>
</organism>
<sequence length="64" mass="7375">MYAYLLCILVVLFFAGNILVGKAINDLPPFTIAFFRLVIALVILFPIGYRTARKHRKQFITYPI</sequence>
<dbReference type="OrthoDB" id="9805239at2"/>
<accession>A0A345BVJ5</accession>
<comment type="similarity">
    <text evidence="1">Belongs to the EamA transporter family.</text>
</comment>
<dbReference type="KEGG" id="rue:DT065_02400"/>
<evidence type="ECO:0000256" key="1">
    <source>
        <dbReference type="ARBA" id="ARBA00007362"/>
    </source>
</evidence>
<keyword evidence="2" id="KW-0812">Transmembrane</keyword>
<keyword evidence="5" id="KW-1185">Reference proteome</keyword>